<dbReference type="RefSeq" id="WP_220204678.1">
    <property type="nucleotide sequence ID" value="NZ_BNJK01000001.1"/>
</dbReference>
<keyword evidence="11" id="KW-1185">Reference proteome</keyword>
<keyword evidence="5 8" id="KW-0547">Nucleotide-binding</keyword>
<dbReference type="PANTHER" id="PTHR43033">
    <property type="entry name" value="TRNA(ILE)-LYSIDINE SYNTHASE-RELATED"/>
    <property type="match status" value="1"/>
</dbReference>
<reference evidence="10" key="1">
    <citation type="submission" date="2020-10" db="EMBL/GenBank/DDBJ databases">
        <title>Taxonomic study of unclassified bacteria belonging to the class Ktedonobacteria.</title>
        <authorList>
            <person name="Yabe S."/>
            <person name="Wang C.M."/>
            <person name="Zheng Y."/>
            <person name="Sakai Y."/>
            <person name="Cavaletti L."/>
            <person name="Monciardini P."/>
            <person name="Donadio S."/>
        </authorList>
    </citation>
    <scope>NUCLEOTIDE SEQUENCE</scope>
    <source>
        <strain evidence="10">ID150040</strain>
    </source>
</reference>
<comment type="catalytic activity">
    <reaction evidence="7 8">
        <text>cytidine(34) in tRNA(Ile2) + L-lysine + ATP = lysidine(34) in tRNA(Ile2) + AMP + diphosphate + H(+)</text>
        <dbReference type="Rhea" id="RHEA:43744"/>
        <dbReference type="Rhea" id="RHEA-COMP:10625"/>
        <dbReference type="Rhea" id="RHEA-COMP:10670"/>
        <dbReference type="ChEBI" id="CHEBI:15378"/>
        <dbReference type="ChEBI" id="CHEBI:30616"/>
        <dbReference type="ChEBI" id="CHEBI:32551"/>
        <dbReference type="ChEBI" id="CHEBI:33019"/>
        <dbReference type="ChEBI" id="CHEBI:82748"/>
        <dbReference type="ChEBI" id="CHEBI:83665"/>
        <dbReference type="ChEBI" id="CHEBI:456215"/>
        <dbReference type="EC" id="6.3.4.19"/>
    </reaction>
</comment>
<evidence type="ECO:0000256" key="3">
    <source>
        <dbReference type="ARBA" id="ARBA00022598"/>
    </source>
</evidence>
<comment type="domain">
    <text evidence="8">The N-terminal region contains the highly conserved SGGXDS motif, predicted to be a P-loop motif involved in ATP binding.</text>
</comment>
<evidence type="ECO:0000256" key="1">
    <source>
        <dbReference type="ARBA" id="ARBA00004496"/>
    </source>
</evidence>
<dbReference type="EC" id="6.3.4.19" evidence="8"/>
<dbReference type="SUPFAM" id="SSF82829">
    <property type="entry name" value="MesJ substrate recognition domain-like"/>
    <property type="match status" value="1"/>
</dbReference>
<comment type="subcellular location">
    <subcellularLocation>
        <location evidence="1 8">Cytoplasm</location>
    </subcellularLocation>
</comment>
<protein>
    <recommendedName>
        <fullName evidence="8">tRNA(Ile)-lysidine synthase</fullName>
        <ecNumber evidence="8">6.3.4.19</ecNumber>
    </recommendedName>
    <alternativeName>
        <fullName evidence="8">tRNA(Ile)-2-lysyl-cytidine synthase</fullName>
    </alternativeName>
    <alternativeName>
        <fullName evidence="8">tRNA(Ile)-lysidine synthetase</fullName>
    </alternativeName>
</protein>
<dbReference type="Proteomes" id="UP000597444">
    <property type="component" value="Unassembled WGS sequence"/>
</dbReference>
<dbReference type="EMBL" id="BNJK01000001">
    <property type="protein sequence ID" value="GHO93910.1"/>
    <property type="molecule type" value="Genomic_DNA"/>
</dbReference>
<dbReference type="GO" id="GO:0032267">
    <property type="term" value="F:tRNA(Ile)-lysidine synthase activity"/>
    <property type="evidence" value="ECO:0007669"/>
    <property type="project" value="UniProtKB-EC"/>
</dbReference>
<dbReference type="Gene3D" id="1.20.59.20">
    <property type="match status" value="1"/>
</dbReference>
<dbReference type="InterPro" id="IPR012796">
    <property type="entry name" value="Lysidine-tRNA-synth_C"/>
</dbReference>
<dbReference type="HAMAP" id="MF_01161">
    <property type="entry name" value="tRNA_Ile_lys_synt"/>
    <property type="match status" value="1"/>
</dbReference>
<dbReference type="SUPFAM" id="SSF52402">
    <property type="entry name" value="Adenine nucleotide alpha hydrolases-like"/>
    <property type="match status" value="1"/>
</dbReference>
<evidence type="ECO:0000259" key="9">
    <source>
        <dbReference type="SMART" id="SM00977"/>
    </source>
</evidence>
<feature type="domain" description="Lysidine-tRNA(Ile) synthetase C-terminal" evidence="9">
    <location>
        <begin position="404"/>
        <end position="476"/>
    </location>
</feature>
<sequence length="485" mass="54143">MSNIVETVRNTIEEHRLLPVEGEVVVAVSGGSDSLCLLHLLHALCGPDKLYSGVRLRVAHLNHQLRGEESAREAEEVAHLATAWKLPAAIGSIDVPALARREQRSLEDAARVARYRFLREIARGGRIAVAHHADDQVETLLLHWLRGGGIASMIGLQPVQQDVIRPLLAITHADTLAYCAAYGLMPLEDASNTDTRFLRNRIRHELLPLLEAMNPGFRSLQLRTAEVMQVDVAWIEAQIDASWPEVVISEQAQRIRLQRSALCSLPLSIQRHLLRRVSAHLCDGQSPLELRHYKLIEQLARLDSKGRELEQHMPGRLRVLRIGEEIIFERLDEVRQTTPEHIEVILPVPGQVVVPGTGWIAIAEVLTGEQAQAVQQANRVGDWHSLATTPNVVYIDGDRAGTAFVVRTRQPGDRIQPLGMVHEKKVQDILVDKHIARSERDRIPLFFSEGSSIWLGGICIDERARLTATTRRIIRLSLVSNSGTP</sequence>
<dbReference type="AlphaFoldDB" id="A0A8J3N372"/>
<evidence type="ECO:0000256" key="4">
    <source>
        <dbReference type="ARBA" id="ARBA00022694"/>
    </source>
</evidence>
<comment type="function">
    <text evidence="8">Ligates lysine onto the cytidine present at position 34 of the AUA codon-specific tRNA(Ile) that contains the anticodon CAU, in an ATP-dependent manner. Cytidine is converted to lysidine, thus changing the amino acid specificity of the tRNA from methionine to isoleucine.</text>
</comment>
<gene>
    <name evidence="8 10" type="primary">tilS</name>
    <name evidence="10" type="ORF">KSF_039580</name>
</gene>
<dbReference type="InterPro" id="IPR012094">
    <property type="entry name" value="tRNA_Ile_lys_synt"/>
</dbReference>
<evidence type="ECO:0000256" key="2">
    <source>
        <dbReference type="ARBA" id="ARBA00022490"/>
    </source>
</evidence>
<dbReference type="CDD" id="cd01992">
    <property type="entry name" value="TilS_N"/>
    <property type="match status" value="1"/>
</dbReference>
<evidence type="ECO:0000313" key="10">
    <source>
        <dbReference type="EMBL" id="GHO93910.1"/>
    </source>
</evidence>
<dbReference type="InterPro" id="IPR014729">
    <property type="entry name" value="Rossmann-like_a/b/a_fold"/>
</dbReference>
<dbReference type="Pfam" id="PF01171">
    <property type="entry name" value="ATP_bind_3"/>
    <property type="match status" value="1"/>
</dbReference>
<dbReference type="InterPro" id="IPR011063">
    <property type="entry name" value="TilS/TtcA_N"/>
</dbReference>
<dbReference type="Pfam" id="PF11734">
    <property type="entry name" value="TilS_C"/>
    <property type="match status" value="1"/>
</dbReference>
<keyword evidence="6 8" id="KW-0067">ATP-binding</keyword>
<evidence type="ECO:0000256" key="6">
    <source>
        <dbReference type="ARBA" id="ARBA00022840"/>
    </source>
</evidence>
<dbReference type="InterPro" id="IPR012795">
    <property type="entry name" value="tRNA_Ile_lys_synt_N"/>
</dbReference>
<proteinExistence type="inferred from homology"/>
<comment type="similarity">
    <text evidence="8">Belongs to the tRNA(Ile)-lysidine synthase family.</text>
</comment>
<organism evidence="10 11">
    <name type="scientific">Reticulibacter mediterranei</name>
    <dbReference type="NCBI Taxonomy" id="2778369"/>
    <lineage>
        <taxon>Bacteria</taxon>
        <taxon>Bacillati</taxon>
        <taxon>Chloroflexota</taxon>
        <taxon>Ktedonobacteria</taxon>
        <taxon>Ktedonobacterales</taxon>
        <taxon>Reticulibacteraceae</taxon>
        <taxon>Reticulibacter</taxon>
    </lineage>
</organism>
<dbReference type="PANTHER" id="PTHR43033:SF1">
    <property type="entry name" value="TRNA(ILE)-LYSIDINE SYNTHASE-RELATED"/>
    <property type="match status" value="1"/>
</dbReference>
<dbReference type="NCBIfam" id="TIGR02433">
    <property type="entry name" value="lysidine_TilS_C"/>
    <property type="match status" value="1"/>
</dbReference>
<evidence type="ECO:0000256" key="7">
    <source>
        <dbReference type="ARBA" id="ARBA00048539"/>
    </source>
</evidence>
<name>A0A8J3N372_9CHLR</name>
<dbReference type="NCBIfam" id="TIGR02432">
    <property type="entry name" value="lysidine_TilS_N"/>
    <property type="match status" value="1"/>
</dbReference>
<evidence type="ECO:0000256" key="8">
    <source>
        <dbReference type="HAMAP-Rule" id="MF_01161"/>
    </source>
</evidence>
<evidence type="ECO:0000313" key="11">
    <source>
        <dbReference type="Proteomes" id="UP000597444"/>
    </source>
</evidence>
<dbReference type="SUPFAM" id="SSF56037">
    <property type="entry name" value="PheT/TilS domain"/>
    <property type="match status" value="1"/>
</dbReference>
<keyword evidence="2 8" id="KW-0963">Cytoplasm</keyword>
<accession>A0A8J3N372</accession>
<dbReference type="GO" id="GO:0006400">
    <property type="term" value="P:tRNA modification"/>
    <property type="evidence" value="ECO:0007669"/>
    <property type="project" value="UniProtKB-UniRule"/>
</dbReference>
<dbReference type="Gene3D" id="3.40.50.620">
    <property type="entry name" value="HUPs"/>
    <property type="match status" value="1"/>
</dbReference>
<dbReference type="SMART" id="SM00977">
    <property type="entry name" value="TilS_C"/>
    <property type="match status" value="1"/>
</dbReference>
<keyword evidence="4 8" id="KW-0819">tRNA processing</keyword>
<keyword evidence="3 8" id="KW-0436">Ligase</keyword>
<feature type="binding site" evidence="8">
    <location>
        <begin position="29"/>
        <end position="34"/>
    </location>
    <ligand>
        <name>ATP</name>
        <dbReference type="ChEBI" id="CHEBI:30616"/>
    </ligand>
</feature>
<comment type="caution">
    <text evidence="10">The sequence shown here is derived from an EMBL/GenBank/DDBJ whole genome shotgun (WGS) entry which is preliminary data.</text>
</comment>
<dbReference type="GO" id="GO:0005524">
    <property type="term" value="F:ATP binding"/>
    <property type="evidence" value="ECO:0007669"/>
    <property type="project" value="UniProtKB-UniRule"/>
</dbReference>
<dbReference type="GO" id="GO:0005737">
    <property type="term" value="C:cytoplasm"/>
    <property type="evidence" value="ECO:0007669"/>
    <property type="project" value="UniProtKB-SubCell"/>
</dbReference>
<evidence type="ECO:0000256" key="5">
    <source>
        <dbReference type="ARBA" id="ARBA00022741"/>
    </source>
</evidence>